<reference evidence="1" key="1">
    <citation type="submission" date="2018-05" db="EMBL/GenBank/DDBJ databases">
        <authorList>
            <person name="Lanie J.A."/>
            <person name="Ng W.-L."/>
            <person name="Kazmierczak K.M."/>
            <person name="Andrzejewski T.M."/>
            <person name="Davidsen T.M."/>
            <person name="Wayne K.J."/>
            <person name="Tettelin H."/>
            <person name="Glass J.I."/>
            <person name="Rusch D."/>
            <person name="Podicherti R."/>
            <person name="Tsui H.-C.T."/>
            <person name="Winkler M.E."/>
        </authorList>
    </citation>
    <scope>NUCLEOTIDE SEQUENCE</scope>
</reference>
<protein>
    <submittedName>
        <fullName evidence="1">Uncharacterized protein</fullName>
    </submittedName>
</protein>
<dbReference type="AlphaFoldDB" id="A0A382PPV9"/>
<dbReference type="EMBL" id="UINC01108867">
    <property type="protein sequence ID" value="SVC75286.1"/>
    <property type="molecule type" value="Genomic_DNA"/>
</dbReference>
<name>A0A382PPV9_9ZZZZ</name>
<organism evidence="1">
    <name type="scientific">marine metagenome</name>
    <dbReference type="NCBI Taxonomy" id="408172"/>
    <lineage>
        <taxon>unclassified sequences</taxon>
        <taxon>metagenomes</taxon>
        <taxon>ecological metagenomes</taxon>
    </lineage>
</organism>
<feature type="non-terminal residue" evidence="1">
    <location>
        <position position="25"/>
    </location>
</feature>
<gene>
    <name evidence="1" type="ORF">METZ01_LOCUS328140</name>
</gene>
<accession>A0A382PPV9</accession>
<evidence type="ECO:0000313" key="1">
    <source>
        <dbReference type="EMBL" id="SVC75286.1"/>
    </source>
</evidence>
<proteinExistence type="predicted"/>
<sequence length="25" mass="2873">MRSSDNHWLDTTLARWIALSVCIIA</sequence>